<name>A0A5J9UDG0_9POAL</name>
<proteinExistence type="predicted"/>
<keyword evidence="3" id="KW-1185">Reference proteome</keyword>
<gene>
    <name evidence="2" type="ORF">EJB05_31402</name>
</gene>
<organism evidence="2 3">
    <name type="scientific">Eragrostis curvula</name>
    <name type="common">weeping love grass</name>
    <dbReference type="NCBI Taxonomy" id="38414"/>
    <lineage>
        <taxon>Eukaryota</taxon>
        <taxon>Viridiplantae</taxon>
        <taxon>Streptophyta</taxon>
        <taxon>Embryophyta</taxon>
        <taxon>Tracheophyta</taxon>
        <taxon>Spermatophyta</taxon>
        <taxon>Magnoliopsida</taxon>
        <taxon>Liliopsida</taxon>
        <taxon>Poales</taxon>
        <taxon>Poaceae</taxon>
        <taxon>PACMAD clade</taxon>
        <taxon>Chloridoideae</taxon>
        <taxon>Eragrostideae</taxon>
        <taxon>Eragrostidinae</taxon>
        <taxon>Eragrostis</taxon>
    </lineage>
</organism>
<evidence type="ECO:0000313" key="3">
    <source>
        <dbReference type="Proteomes" id="UP000324897"/>
    </source>
</evidence>
<dbReference type="Proteomes" id="UP000324897">
    <property type="component" value="Unassembled WGS sequence"/>
</dbReference>
<evidence type="ECO:0000256" key="1">
    <source>
        <dbReference type="SAM" id="MobiDB-lite"/>
    </source>
</evidence>
<feature type="non-terminal residue" evidence="2">
    <location>
        <position position="1"/>
    </location>
</feature>
<feature type="compositionally biased region" description="Basic and acidic residues" evidence="1">
    <location>
        <begin position="19"/>
        <end position="28"/>
    </location>
</feature>
<accession>A0A5J9UDG0</accession>
<dbReference type="Gramene" id="TVU21745">
    <property type="protein sequence ID" value="TVU21745"/>
    <property type="gene ID" value="EJB05_31402"/>
</dbReference>
<sequence>MTKKRQAVPQQPDDDEEPKTESSTDESKQSFSCGIFTIKAMDCWGPTRMLSKIANRECPRLRKILHPRTSLPQVKAISCSFMDALELKC</sequence>
<protein>
    <submittedName>
        <fullName evidence="2">Uncharacterized protein</fullName>
    </submittedName>
</protein>
<evidence type="ECO:0000313" key="2">
    <source>
        <dbReference type="EMBL" id="TVU21745.1"/>
    </source>
</evidence>
<dbReference type="EMBL" id="RWGY01000026">
    <property type="protein sequence ID" value="TVU21745.1"/>
    <property type="molecule type" value="Genomic_DNA"/>
</dbReference>
<comment type="caution">
    <text evidence="2">The sequence shown here is derived from an EMBL/GenBank/DDBJ whole genome shotgun (WGS) entry which is preliminary data.</text>
</comment>
<reference evidence="2 3" key="1">
    <citation type="journal article" date="2019" name="Sci. Rep.">
        <title>A high-quality genome of Eragrostis curvula grass provides insights into Poaceae evolution and supports new strategies to enhance forage quality.</title>
        <authorList>
            <person name="Carballo J."/>
            <person name="Santos B.A.C.M."/>
            <person name="Zappacosta D."/>
            <person name="Garbus I."/>
            <person name="Selva J.P."/>
            <person name="Gallo C.A."/>
            <person name="Diaz A."/>
            <person name="Albertini E."/>
            <person name="Caccamo M."/>
            <person name="Echenique V."/>
        </authorList>
    </citation>
    <scope>NUCLEOTIDE SEQUENCE [LARGE SCALE GENOMIC DNA]</scope>
    <source>
        <strain evidence="3">cv. Victoria</strain>
        <tissue evidence="2">Leaf</tissue>
    </source>
</reference>
<feature type="region of interest" description="Disordered" evidence="1">
    <location>
        <begin position="1"/>
        <end position="29"/>
    </location>
</feature>
<dbReference type="AlphaFoldDB" id="A0A5J9UDG0"/>